<feature type="compositionally biased region" description="Polar residues" evidence="2">
    <location>
        <begin position="23"/>
        <end position="33"/>
    </location>
</feature>
<comment type="caution">
    <text evidence="4">The sequence shown here is derived from an EMBL/GenBank/DDBJ whole genome shotgun (WGS) entry which is preliminary data.</text>
</comment>
<evidence type="ECO:0000256" key="2">
    <source>
        <dbReference type="SAM" id="MobiDB-lite"/>
    </source>
</evidence>
<dbReference type="AlphaFoldDB" id="A0A8T0PAE6"/>
<reference evidence="4" key="1">
    <citation type="submission" date="2020-05" db="EMBL/GenBank/DDBJ databases">
        <title>WGS assembly of Panicum virgatum.</title>
        <authorList>
            <person name="Lovell J.T."/>
            <person name="Jenkins J."/>
            <person name="Shu S."/>
            <person name="Juenger T.E."/>
            <person name="Schmutz J."/>
        </authorList>
    </citation>
    <scope>NUCLEOTIDE SEQUENCE</scope>
    <source>
        <strain evidence="4">AP13</strain>
    </source>
</reference>
<name>A0A8T0PAE6_PANVG</name>
<gene>
    <name evidence="4" type="ORF">PVAP13_8NG069500</name>
</gene>
<dbReference type="PANTHER" id="PTHR35163">
    <property type="entry name" value="OS02G0467300 PROTEIN"/>
    <property type="match status" value="1"/>
</dbReference>
<evidence type="ECO:0000256" key="3">
    <source>
        <dbReference type="SAM" id="Phobius"/>
    </source>
</evidence>
<sequence>MAGARRGHVSRSPSPTGMRAPTPMSSFEVSSPAATKEQTDPFDCCSDTPCLRCDFYKSRCWGTTGAARWSNPVVRRSAPMPATSGSVSRGSTAWWAGSEGGGDSDNGGIHSSSNKSGRASPRSSASTVPDGIEDSNLGGVVHESLVLCRHGKHPRRLFAWDGKHCGRRYLGCPLKDKSERCGFVQLMDEEWPKRAQDVILTIWDMVNQTIEKADKNLVDMMAEKALKNEAKEKVELLEGEKETLAREKPELVREKEQLNVRCRFSLSCCSTLQAVVRNEFNDKKRIWIVAVCLIGLLVAMLFGVVLKMK</sequence>
<evidence type="ECO:0000313" key="4">
    <source>
        <dbReference type="EMBL" id="KAG2556226.1"/>
    </source>
</evidence>
<keyword evidence="3" id="KW-1133">Transmembrane helix</keyword>
<dbReference type="EMBL" id="CM029052">
    <property type="protein sequence ID" value="KAG2556226.1"/>
    <property type="molecule type" value="Genomic_DNA"/>
</dbReference>
<organism evidence="4 5">
    <name type="scientific">Panicum virgatum</name>
    <name type="common">Blackwell switchgrass</name>
    <dbReference type="NCBI Taxonomy" id="38727"/>
    <lineage>
        <taxon>Eukaryota</taxon>
        <taxon>Viridiplantae</taxon>
        <taxon>Streptophyta</taxon>
        <taxon>Embryophyta</taxon>
        <taxon>Tracheophyta</taxon>
        <taxon>Spermatophyta</taxon>
        <taxon>Magnoliopsida</taxon>
        <taxon>Liliopsida</taxon>
        <taxon>Poales</taxon>
        <taxon>Poaceae</taxon>
        <taxon>PACMAD clade</taxon>
        <taxon>Panicoideae</taxon>
        <taxon>Panicodae</taxon>
        <taxon>Paniceae</taxon>
        <taxon>Panicinae</taxon>
        <taxon>Panicum</taxon>
        <taxon>Panicum sect. Hiantes</taxon>
    </lineage>
</organism>
<keyword evidence="1" id="KW-0175">Coiled coil</keyword>
<proteinExistence type="predicted"/>
<evidence type="ECO:0000313" key="5">
    <source>
        <dbReference type="Proteomes" id="UP000823388"/>
    </source>
</evidence>
<feature type="coiled-coil region" evidence="1">
    <location>
        <begin position="220"/>
        <end position="261"/>
    </location>
</feature>
<feature type="region of interest" description="Disordered" evidence="2">
    <location>
        <begin position="1"/>
        <end position="41"/>
    </location>
</feature>
<feature type="region of interest" description="Disordered" evidence="2">
    <location>
        <begin position="76"/>
        <end position="133"/>
    </location>
</feature>
<dbReference type="PANTHER" id="PTHR35163:SF12">
    <property type="entry name" value="OS05G0134500 PROTEIN"/>
    <property type="match status" value="1"/>
</dbReference>
<keyword evidence="3" id="KW-0472">Membrane</keyword>
<feature type="transmembrane region" description="Helical" evidence="3">
    <location>
        <begin position="286"/>
        <end position="306"/>
    </location>
</feature>
<keyword evidence="3" id="KW-0812">Transmembrane</keyword>
<dbReference type="Proteomes" id="UP000823388">
    <property type="component" value="Chromosome 8N"/>
</dbReference>
<keyword evidence="5" id="KW-1185">Reference proteome</keyword>
<protein>
    <submittedName>
        <fullName evidence="4">Uncharacterized protein</fullName>
    </submittedName>
</protein>
<evidence type="ECO:0000256" key="1">
    <source>
        <dbReference type="SAM" id="Coils"/>
    </source>
</evidence>
<feature type="compositionally biased region" description="Polar residues" evidence="2">
    <location>
        <begin position="115"/>
        <end position="127"/>
    </location>
</feature>
<accession>A0A8T0PAE6</accession>